<comment type="caution">
    <text evidence="1">The sequence shown here is derived from an EMBL/GenBank/DDBJ whole genome shotgun (WGS) entry which is preliminary data.</text>
</comment>
<reference evidence="1" key="1">
    <citation type="journal article" date="2014" name="Front. Microbiol.">
        <title>High frequency of phylogenetically diverse reductive dehalogenase-homologous genes in deep subseafloor sedimentary metagenomes.</title>
        <authorList>
            <person name="Kawai M."/>
            <person name="Futagami T."/>
            <person name="Toyoda A."/>
            <person name="Takaki Y."/>
            <person name="Nishi S."/>
            <person name="Hori S."/>
            <person name="Arai W."/>
            <person name="Tsubouchi T."/>
            <person name="Morono Y."/>
            <person name="Uchiyama I."/>
            <person name="Ito T."/>
            <person name="Fujiyama A."/>
            <person name="Inagaki F."/>
            <person name="Takami H."/>
        </authorList>
    </citation>
    <scope>NUCLEOTIDE SEQUENCE</scope>
    <source>
        <strain evidence="1">Expedition CK06-06</strain>
    </source>
</reference>
<accession>X1ETD4</accession>
<protein>
    <submittedName>
        <fullName evidence="1">Uncharacterized protein</fullName>
    </submittedName>
</protein>
<evidence type="ECO:0000313" key="1">
    <source>
        <dbReference type="EMBL" id="GAH23540.1"/>
    </source>
</evidence>
<name>X1ETD4_9ZZZZ</name>
<dbReference type="AlphaFoldDB" id="X1ETD4"/>
<organism evidence="1">
    <name type="scientific">marine sediment metagenome</name>
    <dbReference type="NCBI Taxonomy" id="412755"/>
    <lineage>
        <taxon>unclassified sequences</taxon>
        <taxon>metagenomes</taxon>
        <taxon>ecological metagenomes</taxon>
    </lineage>
</organism>
<proteinExistence type="predicted"/>
<sequence length="41" mass="4996">FCYDKIISQNIYPNDTTIIIFLSSFSREYYDNKKIIFEHTN</sequence>
<gene>
    <name evidence="1" type="ORF">S01H4_65193</name>
</gene>
<feature type="non-terminal residue" evidence="1">
    <location>
        <position position="1"/>
    </location>
</feature>
<dbReference type="EMBL" id="BART01039801">
    <property type="protein sequence ID" value="GAH23540.1"/>
    <property type="molecule type" value="Genomic_DNA"/>
</dbReference>